<accession>A0A2Z7CDU3</accession>
<gene>
    <name evidence="2" type="ORF">F511_24294</name>
</gene>
<name>A0A2Z7CDU3_9LAMI</name>
<feature type="region of interest" description="Disordered" evidence="1">
    <location>
        <begin position="62"/>
        <end position="89"/>
    </location>
</feature>
<keyword evidence="2" id="KW-0489">Methyltransferase</keyword>
<keyword evidence="2" id="KW-0808">Transferase</keyword>
<dbReference type="GO" id="GO:0008168">
    <property type="term" value="F:methyltransferase activity"/>
    <property type="evidence" value="ECO:0007669"/>
    <property type="project" value="UniProtKB-KW"/>
</dbReference>
<reference evidence="2 3" key="1">
    <citation type="journal article" date="2015" name="Proc. Natl. Acad. Sci. U.S.A.">
        <title>The resurrection genome of Boea hygrometrica: A blueprint for survival of dehydration.</title>
        <authorList>
            <person name="Xiao L."/>
            <person name="Yang G."/>
            <person name="Zhang L."/>
            <person name="Yang X."/>
            <person name="Zhao S."/>
            <person name="Ji Z."/>
            <person name="Zhou Q."/>
            <person name="Hu M."/>
            <person name="Wang Y."/>
            <person name="Chen M."/>
            <person name="Xu Y."/>
            <person name="Jin H."/>
            <person name="Xiao X."/>
            <person name="Hu G."/>
            <person name="Bao F."/>
            <person name="Hu Y."/>
            <person name="Wan P."/>
            <person name="Li L."/>
            <person name="Deng X."/>
            <person name="Kuang T."/>
            <person name="Xiang C."/>
            <person name="Zhu J.K."/>
            <person name="Oliver M.J."/>
            <person name="He Y."/>
        </authorList>
    </citation>
    <scope>NUCLEOTIDE SEQUENCE [LARGE SCALE GENOMIC DNA]</scope>
    <source>
        <strain evidence="3">cv. XS01</strain>
    </source>
</reference>
<dbReference type="EMBL" id="KQ998980">
    <property type="protein sequence ID" value="KZV42643.1"/>
    <property type="molecule type" value="Genomic_DNA"/>
</dbReference>
<evidence type="ECO:0000256" key="1">
    <source>
        <dbReference type="SAM" id="MobiDB-lite"/>
    </source>
</evidence>
<dbReference type="AlphaFoldDB" id="A0A2Z7CDU3"/>
<protein>
    <submittedName>
        <fullName evidence="2">DNA (Cytosine-5)-methyltransferase DRM2-like</fullName>
    </submittedName>
</protein>
<evidence type="ECO:0000313" key="2">
    <source>
        <dbReference type="EMBL" id="KZV42643.1"/>
    </source>
</evidence>
<keyword evidence="3" id="KW-1185">Reference proteome</keyword>
<sequence>MFTLKASKGCSIVARNHQFLPHKFEQEHGALTTRNQQLSRSSPRSFCSFKWVAIEREVHREPSATENTQIFDGERRKSREESLGEHRKLSSRNYPVATIQSQAIQKLVDSSQLVPDAILEMQRFTYQNDVALLPRMVPQFPAGHPVAVQFLPQLVLQFFDWSFSHERNDCQTQHKPTVHRTLSSLIASGRQLRLKCAKTPPFSSLLAFRPSLLECEIYVARTQL</sequence>
<proteinExistence type="predicted"/>
<dbReference type="Proteomes" id="UP000250235">
    <property type="component" value="Unassembled WGS sequence"/>
</dbReference>
<dbReference type="GO" id="GO:0032259">
    <property type="term" value="P:methylation"/>
    <property type="evidence" value="ECO:0007669"/>
    <property type="project" value="UniProtKB-KW"/>
</dbReference>
<feature type="compositionally biased region" description="Basic and acidic residues" evidence="1">
    <location>
        <begin position="72"/>
        <end position="88"/>
    </location>
</feature>
<evidence type="ECO:0000313" key="3">
    <source>
        <dbReference type="Proteomes" id="UP000250235"/>
    </source>
</evidence>
<organism evidence="2 3">
    <name type="scientific">Dorcoceras hygrometricum</name>
    <dbReference type="NCBI Taxonomy" id="472368"/>
    <lineage>
        <taxon>Eukaryota</taxon>
        <taxon>Viridiplantae</taxon>
        <taxon>Streptophyta</taxon>
        <taxon>Embryophyta</taxon>
        <taxon>Tracheophyta</taxon>
        <taxon>Spermatophyta</taxon>
        <taxon>Magnoliopsida</taxon>
        <taxon>eudicotyledons</taxon>
        <taxon>Gunneridae</taxon>
        <taxon>Pentapetalae</taxon>
        <taxon>asterids</taxon>
        <taxon>lamiids</taxon>
        <taxon>Lamiales</taxon>
        <taxon>Gesneriaceae</taxon>
        <taxon>Didymocarpoideae</taxon>
        <taxon>Trichosporeae</taxon>
        <taxon>Loxocarpinae</taxon>
        <taxon>Dorcoceras</taxon>
    </lineage>
</organism>